<reference evidence="2 3" key="1">
    <citation type="journal article" date="2010" name="J. Bacteriol.">
        <title>Genome sequence of Lentisphaera araneosa HTCC2155T, the type species of the order Lentisphaerales in the phylum Lentisphaerae.</title>
        <authorList>
            <person name="Thrash J.C."/>
            <person name="Cho J.C."/>
            <person name="Vergin K.L."/>
            <person name="Morris R.M."/>
            <person name="Giovannoni S.J."/>
        </authorList>
    </citation>
    <scope>NUCLEOTIDE SEQUENCE [LARGE SCALE GENOMIC DNA]</scope>
    <source>
        <strain evidence="2 3">HTCC2155</strain>
    </source>
</reference>
<evidence type="ECO:0000313" key="2">
    <source>
        <dbReference type="EMBL" id="EDM29547.1"/>
    </source>
</evidence>
<comment type="caution">
    <text evidence="2">The sequence shown here is derived from an EMBL/GenBank/DDBJ whole genome shotgun (WGS) entry which is preliminary data.</text>
</comment>
<keyword evidence="3" id="KW-1185">Reference proteome</keyword>
<evidence type="ECO:0000313" key="3">
    <source>
        <dbReference type="Proteomes" id="UP000004947"/>
    </source>
</evidence>
<gene>
    <name evidence="2" type="ORF">LNTAR_17393</name>
</gene>
<name>A6DFG7_9BACT</name>
<dbReference type="Gene3D" id="3.60.10.10">
    <property type="entry name" value="Endonuclease/exonuclease/phosphatase"/>
    <property type="match status" value="1"/>
</dbReference>
<dbReference type="EMBL" id="ABCK01000001">
    <property type="protein sequence ID" value="EDM29547.1"/>
    <property type="molecule type" value="Genomic_DNA"/>
</dbReference>
<proteinExistence type="predicted"/>
<dbReference type="InterPro" id="IPR036691">
    <property type="entry name" value="Endo/exonu/phosph_ase_sf"/>
</dbReference>
<dbReference type="AlphaFoldDB" id="A6DFG7"/>
<feature type="domain" description="Endonuclease/exonuclease/phosphatase" evidence="1">
    <location>
        <begin position="23"/>
        <end position="277"/>
    </location>
</feature>
<dbReference type="SUPFAM" id="SSF56219">
    <property type="entry name" value="DNase I-like"/>
    <property type="match status" value="1"/>
</dbReference>
<dbReference type="Proteomes" id="UP000004947">
    <property type="component" value="Unassembled WGS sequence"/>
</dbReference>
<evidence type="ECO:0000259" key="1">
    <source>
        <dbReference type="Pfam" id="PF03372"/>
    </source>
</evidence>
<dbReference type="RefSeq" id="WP_007276669.1">
    <property type="nucleotide sequence ID" value="NZ_ABCK01000001.1"/>
</dbReference>
<dbReference type="STRING" id="313628.LNTAR_17393"/>
<dbReference type="GO" id="GO:0003824">
    <property type="term" value="F:catalytic activity"/>
    <property type="evidence" value="ECO:0007669"/>
    <property type="project" value="InterPro"/>
</dbReference>
<organism evidence="2 3">
    <name type="scientific">Lentisphaera araneosa HTCC2155</name>
    <dbReference type="NCBI Taxonomy" id="313628"/>
    <lineage>
        <taxon>Bacteria</taxon>
        <taxon>Pseudomonadati</taxon>
        <taxon>Lentisphaerota</taxon>
        <taxon>Lentisphaeria</taxon>
        <taxon>Lentisphaerales</taxon>
        <taxon>Lentisphaeraceae</taxon>
        <taxon>Lentisphaera</taxon>
    </lineage>
</organism>
<dbReference type="eggNOG" id="COG0708">
    <property type="taxonomic scope" value="Bacteria"/>
</dbReference>
<dbReference type="InterPro" id="IPR005135">
    <property type="entry name" value="Endo/exonuclease/phosphatase"/>
</dbReference>
<accession>A6DFG7</accession>
<dbReference type="OrthoDB" id="9778989at2"/>
<protein>
    <recommendedName>
        <fullName evidence="1">Endonuclease/exonuclease/phosphatase domain-containing protein</fullName>
    </recommendedName>
</protein>
<dbReference type="Pfam" id="PF03372">
    <property type="entry name" value="Exo_endo_phos"/>
    <property type="match status" value="1"/>
</dbReference>
<sequence>MYKFLLLLYVTLSCGAESVKIITYNVLYGFNHGKNIQEGQAWLKAQQADFIALQEMKGFDANKFAQLAKTWGHEHSYFYKRPHGMPLAFSSRFPISEVEELHKGVKRGFLKLKCRGIDFIVLHMTSQRLSARRQELNYISPTISELLKKKGKVIVLGDFNSLSPRDMKHLSELDDLLEEMRNTPRKKPNLNDNNFDIGIMTAFEDLGLVELCHQQLQGQKDLQGSFPSTLLEKIPNKEIQEKYLRRIDFILSDAISAKNLSQAAIPKEGDLEKISDHYPIIIELNN</sequence>